<dbReference type="Proteomes" id="UP000642284">
    <property type="component" value="Unassembled WGS sequence"/>
</dbReference>
<name>A0ABR7SMV6_9ACTN</name>
<evidence type="ECO:0000256" key="3">
    <source>
        <dbReference type="ARBA" id="ARBA00022723"/>
    </source>
</evidence>
<keyword evidence="4" id="KW-0547">Nucleotide-binding</keyword>
<feature type="region of interest" description="Disordered" evidence="9">
    <location>
        <begin position="574"/>
        <end position="594"/>
    </location>
</feature>
<feature type="domain" description="HD Cas3-type" evidence="10">
    <location>
        <begin position="800"/>
        <end position="1003"/>
    </location>
</feature>
<keyword evidence="3" id="KW-0479">Metal-binding</keyword>
<dbReference type="InterPro" id="IPR038257">
    <property type="entry name" value="CRISPR-assoc_Cas3_HD_sf"/>
</dbReference>
<comment type="similarity">
    <text evidence="2">In the central section; belongs to the CRISPR-associated helicase Cas3 family.</text>
</comment>
<dbReference type="InterPro" id="IPR013444">
    <property type="entry name" value="Helicase_Cas3_CRISPR-ass_Anaes"/>
</dbReference>
<dbReference type="InterPro" id="IPR054712">
    <property type="entry name" value="Cas3-like_dom"/>
</dbReference>
<accession>A0ABR7SMV6</accession>
<organism evidence="11 12">
    <name type="scientific">Streptomyces polyasparticus</name>
    <dbReference type="NCBI Taxonomy" id="2767826"/>
    <lineage>
        <taxon>Bacteria</taxon>
        <taxon>Bacillati</taxon>
        <taxon>Actinomycetota</taxon>
        <taxon>Actinomycetes</taxon>
        <taxon>Kitasatosporales</taxon>
        <taxon>Streptomycetaceae</taxon>
        <taxon>Streptomyces</taxon>
    </lineage>
</organism>
<evidence type="ECO:0000256" key="6">
    <source>
        <dbReference type="ARBA" id="ARBA00022806"/>
    </source>
</evidence>
<keyword evidence="8" id="KW-0051">Antiviral defense</keyword>
<evidence type="ECO:0000256" key="8">
    <source>
        <dbReference type="ARBA" id="ARBA00023118"/>
    </source>
</evidence>
<proteinExistence type="inferred from homology"/>
<evidence type="ECO:0000259" key="10">
    <source>
        <dbReference type="PROSITE" id="PS51643"/>
    </source>
</evidence>
<keyword evidence="7" id="KW-0067">ATP-binding</keyword>
<dbReference type="Pfam" id="PF18019">
    <property type="entry name" value="Cas3_HD"/>
    <property type="match status" value="1"/>
</dbReference>
<evidence type="ECO:0000256" key="4">
    <source>
        <dbReference type="ARBA" id="ARBA00022741"/>
    </source>
</evidence>
<evidence type="ECO:0000256" key="5">
    <source>
        <dbReference type="ARBA" id="ARBA00022801"/>
    </source>
</evidence>
<dbReference type="EMBL" id="JACTVJ010000011">
    <property type="protein sequence ID" value="MBC9715703.1"/>
    <property type="molecule type" value="Genomic_DNA"/>
</dbReference>
<dbReference type="SUPFAM" id="SSF109604">
    <property type="entry name" value="HD-domain/PDEase-like"/>
    <property type="match status" value="1"/>
</dbReference>
<evidence type="ECO:0000256" key="7">
    <source>
        <dbReference type="ARBA" id="ARBA00022840"/>
    </source>
</evidence>
<dbReference type="Gene3D" id="1.10.3210.30">
    <property type="match status" value="1"/>
</dbReference>
<feature type="region of interest" description="Disordered" evidence="9">
    <location>
        <begin position="780"/>
        <end position="802"/>
    </location>
</feature>
<evidence type="ECO:0000313" key="12">
    <source>
        <dbReference type="Proteomes" id="UP000642284"/>
    </source>
</evidence>
<sequence length="1009" mass="109398">MTLALKDFPDFVEAVHGHRPFPWQTAYLNQAAAEDCWPDLDIPTGLGKTSLIDIWLFLLAWQAANGRERTVPLRLFFVVDRRLVVDQAHEHARTVQHALDTAPADSVAGRVAQALRALSGEATALEAVRMRGGVDWASRWLRSPAQPAVITSTVDQYGSRLLFRGYHTSPRMRPIDAALCGMDALLAVDEAHIALPLLTTAIDCSAYQRTASHRQFAHRGVQVVSLTATACADPSRPRHSISEADRQHPVAGRRLNAQRRLTLWDARPLGKDATASFAQAAEQAVDTMLPLVARPVIGVVANTIRNARALFQRLSHRTDMDVLLLTGRSRATDRDRLLDSGLMRELFSGVSPDRERPLVVVATQTVEVGVDLSFAGLVSENAACAALVQRLGRLDRTGAFDWAPAIVIRAGVQEPQDIPVYGEAAHATWQWLAEHTPVVDAGTVGAADVRGGLEQGLLVNPTTLPALLHGADIRALNMPAPRIPVLHQTLLDSWTRTSPAPVPDQPAAPFLHGINTAPEDVQVLWRGDLPLREGNPDWDEWAARMAQVPPHPGETVAIPAAQLRRYLTQPTAADATSDLEGAPLDNTVPAKQKRPSMAPVLRLDMQDNQWVPATEPHDIRPGSTIVLPAEYSGHDAYGWTGAPGNPVVDLGDFPPRTTDSAPTRLEAQLLALLGGFDEETLRATEAVITSATARLQAGKDDETPTDIVSQLLARLLHLLPLPPSGDREIGQYTDLLRQRLTTLQSVTTWDITPNGRSSQTGHAIWDASQPARLILVPARPEPTRAERTAGVGDDSADGSSLTRPVPLAQHSKAVAARAADFAQRLGLPADLVAAVDTGAYAHDCGKHHPRFQCMLCAGDRLLAESLDEPLAKSGMDPSDHTGRRRAAHMANWEPELRHEALSSAAVQQWLATNPEHTRGLDKDLIVHLVASHHGHARPLLPPVTDPDPIDVTCTMPDQQTVTVNSAAMGTDWTGPDRFHTLNRHYGPWGLALLEAVVRLADMACSEEGS</sequence>
<dbReference type="PROSITE" id="PS51643">
    <property type="entry name" value="HD_CAS3"/>
    <property type="match status" value="1"/>
</dbReference>
<dbReference type="Pfam" id="PF22590">
    <property type="entry name" value="Cas3-like_C_2"/>
    <property type="match status" value="1"/>
</dbReference>
<evidence type="ECO:0000256" key="1">
    <source>
        <dbReference type="ARBA" id="ARBA00006847"/>
    </source>
</evidence>
<keyword evidence="12" id="KW-1185">Reference proteome</keyword>
<dbReference type="Gene3D" id="3.40.50.300">
    <property type="entry name" value="P-loop containing nucleotide triphosphate hydrolases"/>
    <property type="match status" value="2"/>
</dbReference>
<evidence type="ECO:0000313" key="11">
    <source>
        <dbReference type="EMBL" id="MBC9715703.1"/>
    </source>
</evidence>
<reference evidence="11 12" key="1">
    <citation type="submission" date="2020-08" db="EMBL/GenBank/DDBJ databases">
        <title>Genemic of Streptomyces polyaspartic.</title>
        <authorList>
            <person name="Liu W."/>
        </authorList>
    </citation>
    <scope>NUCLEOTIDE SEQUENCE [LARGE SCALE GENOMIC DNA]</scope>
    <source>
        <strain evidence="11 12">TRM66268-LWL</strain>
    </source>
</reference>
<comment type="similarity">
    <text evidence="1">In the N-terminal section; belongs to the CRISPR-associated nuclease Cas3-HD family.</text>
</comment>
<protein>
    <submittedName>
        <fullName evidence="11">Type I-U CRISPR-associated helicase/endonuclease Cas3</fullName>
    </submittedName>
</protein>
<comment type="caution">
    <text evidence="11">The sequence shown here is derived from an EMBL/GenBank/DDBJ whole genome shotgun (WGS) entry which is preliminary data.</text>
</comment>
<keyword evidence="6" id="KW-0347">Helicase</keyword>
<evidence type="ECO:0000256" key="2">
    <source>
        <dbReference type="ARBA" id="ARBA00009046"/>
    </source>
</evidence>
<dbReference type="InterPro" id="IPR027417">
    <property type="entry name" value="P-loop_NTPase"/>
</dbReference>
<evidence type="ECO:0000256" key="9">
    <source>
        <dbReference type="SAM" id="MobiDB-lite"/>
    </source>
</evidence>
<gene>
    <name evidence="11" type="primary">cas3u</name>
    <name evidence="11" type="ORF">H9Y04_24465</name>
</gene>
<dbReference type="NCBIfam" id="TIGR01596">
    <property type="entry name" value="cas3_HD"/>
    <property type="match status" value="1"/>
</dbReference>
<dbReference type="InterPro" id="IPR006483">
    <property type="entry name" value="CRISPR-assoc_Cas3_HD"/>
</dbReference>
<keyword evidence="5" id="KW-0378">Hydrolase</keyword>
<dbReference type="SUPFAM" id="SSF52540">
    <property type="entry name" value="P-loop containing nucleoside triphosphate hydrolases"/>
    <property type="match status" value="1"/>
</dbReference>
<dbReference type="RefSeq" id="WP_187816135.1">
    <property type="nucleotide sequence ID" value="NZ_JACTVJ010000011.1"/>
</dbReference>
<dbReference type="NCBIfam" id="TIGR02621">
    <property type="entry name" value="cas3_GSU0051"/>
    <property type="match status" value="1"/>
</dbReference>